<evidence type="ECO:0000313" key="6">
    <source>
        <dbReference type="EMBL" id="QDH71483.1"/>
    </source>
</evidence>
<protein>
    <submittedName>
        <fullName evidence="6">Peptidase</fullName>
    </submittedName>
</protein>
<evidence type="ECO:0000256" key="1">
    <source>
        <dbReference type="ARBA" id="ARBA00023016"/>
    </source>
</evidence>
<dbReference type="PANTHER" id="PTHR48094">
    <property type="entry name" value="PROTEIN/NUCLEIC ACID DEGLYCASE DJ-1-RELATED"/>
    <property type="match status" value="1"/>
</dbReference>
<dbReference type="GO" id="GO:0019172">
    <property type="term" value="F:glyoxalase III activity"/>
    <property type="evidence" value="ECO:0007669"/>
    <property type="project" value="TreeGrafter"/>
</dbReference>
<reference evidence="6 7" key="1">
    <citation type="submission" date="2019-06" db="EMBL/GenBank/DDBJ databases">
        <title>Lysobacter alkalisoli sp. nov. isolated from saline-alkali soil.</title>
        <authorList>
            <person name="Sun J.-Q."/>
            <person name="Xu L."/>
        </authorList>
    </citation>
    <scope>NUCLEOTIDE SEQUENCE [LARGE SCALE GENOMIC DNA]</scope>
    <source>
        <strain evidence="6 7">SJ-36</strain>
    </source>
</reference>
<keyword evidence="2" id="KW-0456">Lyase</keyword>
<dbReference type="InterPro" id="IPR039437">
    <property type="entry name" value="FrzH/put_lumazine-bd"/>
</dbReference>
<dbReference type="GO" id="GO:0019243">
    <property type="term" value="P:methylglyoxal catabolic process to D-lactate via S-lactoyl-glutathione"/>
    <property type="evidence" value="ECO:0007669"/>
    <property type="project" value="TreeGrafter"/>
</dbReference>
<keyword evidence="1" id="KW-0346">Stress response</keyword>
<proteinExistence type="inferred from homology"/>
<dbReference type="KEGG" id="lyj:FKV23_16335"/>
<dbReference type="InterPro" id="IPR050325">
    <property type="entry name" value="Prot/Nucl_acid_deglycase"/>
</dbReference>
<dbReference type="InterPro" id="IPR032710">
    <property type="entry name" value="NTF2-like_dom_sf"/>
</dbReference>
<dbReference type="Proteomes" id="UP000317199">
    <property type="component" value="Chromosome"/>
</dbReference>
<dbReference type="OrthoDB" id="9792284at2"/>
<evidence type="ECO:0000313" key="7">
    <source>
        <dbReference type="Proteomes" id="UP000317199"/>
    </source>
</evidence>
<dbReference type="Gene3D" id="3.40.50.880">
    <property type="match status" value="1"/>
</dbReference>
<accession>A0A514BVQ4</accession>
<dbReference type="PANTHER" id="PTHR48094:SF11">
    <property type="entry name" value="GLUTATHIONE-INDEPENDENT GLYOXALASE HSP31-RELATED"/>
    <property type="match status" value="1"/>
</dbReference>
<evidence type="ECO:0000256" key="4">
    <source>
        <dbReference type="SAM" id="SignalP"/>
    </source>
</evidence>
<feature type="domain" description="DJ-1/PfpI" evidence="5">
    <location>
        <begin position="192"/>
        <end position="386"/>
    </location>
</feature>
<gene>
    <name evidence="6" type="ORF">FKV23_16335</name>
</gene>
<dbReference type="CDD" id="cd03141">
    <property type="entry name" value="GATase1_Hsp31_like"/>
    <property type="match status" value="1"/>
</dbReference>
<dbReference type="SUPFAM" id="SSF54427">
    <property type="entry name" value="NTF2-like"/>
    <property type="match status" value="1"/>
</dbReference>
<feature type="signal peptide" evidence="4">
    <location>
        <begin position="1"/>
        <end position="39"/>
    </location>
</feature>
<dbReference type="Pfam" id="PF01965">
    <property type="entry name" value="DJ-1_PfpI"/>
    <property type="match status" value="1"/>
</dbReference>
<keyword evidence="7" id="KW-1185">Reference proteome</keyword>
<dbReference type="EMBL" id="CP041242">
    <property type="protein sequence ID" value="QDH71483.1"/>
    <property type="molecule type" value="Genomic_DNA"/>
</dbReference>
<dbReference type="GO" id="GO:0005737">
    <property type="term" value="C:cytoplasm"/>
    <property type="evidence" value="ECO:0007669"/>
    <property type="project" value="TreeGrafter"/>
</dbReference>
<dbReference type="InterPro" id="IPR029062">
    <property type="entry name" value="Class_I_gatase-like"/>
</dbReference>
<organism evidence="6 7">
    <name type="scientific">Marilutibacter alkalisoli</name>
    <dbReference type="NCBI Taxonomy" id="2591633"/>
    <lineage>
        <taxon>Bacteria</taxon>
        <taxon>Pseudomonadati</taxon>
        <taxon>Pseudomonadota</taxon>
        <taxon>Gammaproteobacteria</taxon>
        <taxon>Lysobacterales</taxon>
        <taxon>Lysobacteraceae</taxon>
        <taxon>Marilutibacter</taxon>
    </lineage>
</organism>
<dbReference type="InterPro" id="IPR002818">
    <property type="entry name" value="DJ-1/PfpI"/>
</dbReference>
<dbReference type="SUPFAM" id="SSF52317">
    <property type="entry name" value="Class I glutamine amidotransferase-like"/>
    <property type="match status" value="1"/>
</dbReference>
<dbReference type="Gene3D" id="3.10.450.50">
    <property type="match status" value="1"/>
</dbReference>
<name>A0A514BVQ4_9GAMM</name>
<dbReference type="Pfam" id="PF12893">
    <property type="entry name" value="Lumazine_bd_2"/>
    <property type="match status" value="1"/>
</dbReference>
<dbReference type="AlphaFoldDB" id="A0A514BVQ4"/>
<sequence>MAAKLLTRVPYAACLRRALTSKLVALAFLALMLSVPAQAQPVPDDRQVAAVIHDYLQGSSYNRTEQLQRAFHPDARLYLSQPNSGMREVGIAEYASWFSKNPGQSNGRIGRLISTQIEGDIATAKAEVLVSRDGARFVDLFLLKKLAGQWQVISKTATRHAAPAHGRKVLLVVSNVGTMPGTRLSAGNSFPELIQAYATFREAGYGVEFVSPEGGAVPLAYIDTRDAEHKQWIYDADFMWALASTHRPEEVNAGDYVALMYIGGSAAMYGVAEHPGLQSLATRVYELQGGILSAVCHGSAGLVNLTLSDGTPLVSGKRVTGYPDAFEDTSAAYYKTFPFSIEQRLQQRKGQFRYGARNTSYVEADGRLVTGMNWQSTRDVVKAVISQLEGGRLESRTDSATRR</sequence>
<keyword evidence="4" id="KW-0732">Signal</keyword>
<evidence type="ECO:0000256" key="2">
    <source>
        <dbReference type="ARBA" id="ARBA00023239"/>
    </source>
</evidence>
<dbReference type="RefSeq" id="WP_141624815.1">
    <property type="nucleotide sequence ID" value="NZ_CP041242.1"/>
</dbReference>
<comment type="similarity">
    <text evidence="3">Belongs to the peptidase C56 family. HSP31-like subfamily.</text>
</comment>
<evidence type="ECO:0000256" key="3">
    <source>
        <dbReference type="ARBA" id="ARBA00038493"/>
    </source>
</evidence>
<feature type="chain" id="PRO_5021844816" evidence="4">
    <location>
        <begin position="40"/>
        <end position="403"/>
    </location>
</feature>
<evidence type="ECO:0000259" key="5">
    <source>
        <dbReference type="Pfam" id="PF01965"/>
    </source>
</evidence>